<dbReference type="InterPro" id="IPR043502">
    <property type="entry name" value="DNA/RNA_pol_sf"/>
</dbReference>
<dbReference type="InterPro" id="IPR000477">
    <property type="entry name" value="RT_dom"/>
</dbReference>
<evidence type="ECO:0000313" key="2">
    <source>
        <dbReference type="EMBL" id="KAK3188217.1"/>
    </source>
</evidence>
<evidence type="ECO:0000259" key="1">
    <source>
        <dbReference type="PROSITE" id="PS50878"/>
    </source>
</evidence>
<comment type="caution">
    <text evidence="2">The sequence shown here is derived from an EMBL/GenBank/DDBJ whole genome shotgun (WGS) entry which is preliminary data.</text>
</comment>
<feature type="domain" description="Reverse transcriptase" evidence="1">
    <location>
        <begin position="34"/>
        <end position="216"/>
    </location>
</feature>
<accession>A0AAE0DUX0</accession>
<dbReference type="Proteomes" id="UP001281410">
    <property type="component" value="Unassembled WGS sequence"/>
</dbReference>
<dbReference type="SUPFAM" id="SSF56672">
    <property type="entry name" value="DNA/RNA polymerases"/>
    <property type="match status" value="1"/>
</dbReference>
<name>A0AAE0DUX0_9ROSI</name>
<organism evidence="2 3">
    <name type="scientific">Dipteronia sinensis</name>
    <dbReference type="NCBI Taxonomy" id="43782"/>
    <lineage>
        <taxon>Eukaryota</taxon>
        <taxon>Viridiplantae</taxon>
        <taxon>Streptophyta</taxon>
        <taxon>Embryophyta</taxon>
        <taxon>Tracheophyta</taxon>
        <taxon>Spermatophyta</taxon>
        <taxon>Magnoliopsida</taxon>
        <taxon>eudicotyledons</taxon>
        <taxon>Gunneridae</taxon>
        <taxon>Pentapetalae</taxon>
        <taxon>rosids</taxon>
        <taxon>malvids</taxon>
        <taxon>Sapindales</taxon>
        <taxon>Sapindaceae</taxon>
        <taxon>Hippocastanoideae</taxon>
        <taxon>Acereae</taxon>
        <taxon>Dipteronia</taxon>
    </lineage>
</organism>
<reference evidence="2" key="1">
    <citation type="journal article" date="2023" name="Plant J.">
        <title>Genome sequences and population genomics provide insights into the demographic history, inbreeding, and mutation load of two 'living fossil' tree species of Dipteronia.</title>
        <authorList>
            <person name="Feng Y."/>
            <person name="Comes H.P."/>
            <person name="Chen J."/>
            <person name="Zhu S."/>
            <person name="Lu R."/>
            <person name="Zhang X."/>
            <person name="Li P."/>
            <person name="Qiu J."/>
            <person name="Olsen K.M."/>
            <person name="Qiu Y."/>
        </authorList>
    </citation>
    <scope>NUCLEOTIDE SEQUENCE</scope>
    <source>
        <strain evidence="2">NBL</strain>
    </source>
</reference>
<dbReference type="Pfam" id="PF00078">
    <property type="entry name" value="RVT_1"/>
    <property type="match status" value="1"/>
</dbReference>
<dbReference type="PANTHER" id="PTHR19446">
    <property type="entry name" value="REVERSE TRANSCRIPTASES"/>
    <property type="match status" value="1"/>
</dbReference>
<protein>
    <recommendedName>
        <fullName evidence="1">Reverse transcriptase domain-containing protein</fullName>
    </recommendedName>
</protein>
<dbReference type="AlphaFoldDB" id="A0AAE0DUX0"/>
<proteinExistence type="predicted"/>
<dbReference type="PROSITE" id="PS50878">
    <property type="entry name" value="RT_POL"/>
    <property type="match status" value="1"/>
</dbReference>
<dbReference type="EMBL" id="JANJYJ010000009">
    <property type="protein sequence ID" value="KAK3188217.1"/>
    <property type="molecule type" value="Genomic_DNA"/>
</dbReference>
<sequence>MDPSSAPGPDSFPGSFYQVFWELVSHEVVNFVQHFFINSWLLPNLNSNFVALIPKIPEACLISQFRPTVLANFLFKIIPKIMADRMGKIVSRIITKHEAAFIKGGSITDCIAMVLEGVHMLDRKAFGGNVGLKFDIKKAFDTISWDFVLDVLTRFGFHNTIVNWVKIILCSAKLSILINGAQNGYCACSRGVRQGDPLSPILFCLAEEVFSRCLAH</sequence>
<keyword evidence="3" id="KW-1185">Reference proteome</keyword>
<evidence type="ECO:0000313" key="3">
    <source>
        <dbReference type="Proteomes" id="UP001281410"/>
    </source>
</evidence>
<gene>
    <name evidence="2" type="ORF">Dsin_027778</name>
</gene>